<dbReference type="Proteomes" id="UP000789706">
    <property type="component" value="Unassembled WGS sequence"/>
</dbReference>
<sequence>ENQEKAIKSQKQSNETSTSNVTTYDIDPKEFQECIDWEKEIQNHTKKRSFSTLDCDSQESKECINLDSNSDVVQVGINSDKSERKDARLTIPS</sequence>
<reference evidence="2" key="1">
    <citation type="submission" date="2021-06" db="EMBL/GenBank/DDBJ databases">
        <authorList>
            <person name="Kallberg Y."/>
            <person name="Tangrot J."/>
            <person name="Rosling A."/>
        </authorList>
    </citation>
    <scope>NUCLEOTIDE SEQUENCE</scope>
    <source>
        <strain evidence="2">AZ414A</strain>
    </source>
</reference>
<feature type="non-terminal residue" evidence="2">
    <location>
        <position position="1"/>
    </location>
</feature>
<proteinExistence type="predicted"/>
<evidence type="ECO:0000313" key="3">
    <source>
        <dbReference type="Proteomes" id="UP000789706"/>
    </source>
</evidence>
<evidence type="ECO:0000256" key="1">
    <source>
        <dbReference type="SAM" id="MobiDB-lite"/>
    </source>
</evidence>
<gene>
    <name evidence="2" type="ORF">DEBURN_LOCUS9631</name>
</gene>
<feature type="compositionally biased region" description="Polar residues" evidence="1">
    <location>
        <begin position="9"/>
        <end position="23"/>
    </location>
</feature>
<accession>A0A9N9GDX0</accession>
<comment type="caution">
    <text evidence="2">The sequence shown here is derived from an EMBL/GenBank/DDBJ whole genome shotgun (WGS) entry which is preliminary data.</text>
</comment>
<organism evidence="2 3">
    <name type="scientific">Diversispora eburnea</name>
    <dbReference type="NCBI Taxonomy" id="1213867"/>
    <lineage>
        <taxon>Eukaryota</taxon>
        <taxon>Fungi</taxon>
        <taxon>Fungi incertae sedis</taxon>
        <taxon>Mucoromycota</taxon>
        <taxon>Glomeromycotina</taxon>
        <taxon>Glomeromycetes</taxon>
        <taxon>Diversisporales</taxon>
        <taxon>Diversisporaceae</taxon>
        <taxon>Diversispora</taxon>
    </lineage>
</organism>
<dbReference type="AlphaFoldDB" id="A0A9N9GDX0"/>
<name>A0A9N9GDX0_9GLOM</name>
<protein>
    <submittedName>
        <fullName evidence="2">1125_t:CDS:1</fullName>
    </submittedName>
</protein>
<keyword evidence="3" id="KW-1185">Reference proteome</keyword>
<evidence type="ECO:0000313" key="2">
    <source>
        <dbReference type="EMBL" id="CAG8603352.1"/>
    </source>
</evidence>
<feature type="region of interest" description="Disordered" evidence="1">
    <location>
        <begin position="1"/>
        <end position="25"/>
    </location>
</feature>
<dbReference type="EMBL" id="CAJVPK010001970">
    <property type="protein sequence ID" value="CAG8603352.1"/>
    <property type="molecule type" value="Genomic_DNA"/>
</dbReference>